<dbReference type="Proteomes" id="UP001251528">
    <property type="component" value="Unassembled WGS sequence"/>
</dbReference>
<evidence type="ECO:0000313" key="3">
    <source>
        <dbReference type="Proteomes" id="UP001251528"/>
    </source>
</evidence>
<proteinExistence type="predicted"/>
<evidence type="ECO:0000313" key="2">
    <source>
        <dbReference type="EMBL" id="KAK2598001.1"/>
    </source>
</evidence>
<feature type="compositionally biased region" description="Low complexity" evidence="1">
    <location>
        <begin position="40"/>
        <end position="62"/>
    </location>
</feature>
<protein>
    <submittedName>
        <fullName evidence="2">Uncharacterized protein</fullName>
    </submittedName>
</protein>
<name>A0AAJ0CPP0_9HYPO</name>
<feature type="compositionally biased region" description="Polar residues" evidence="1">
    <location>
        <begin position="1"/>
        <end position="38"/>
    </location>
</feature>
<keyword evidence="3" id="KW-1185">Reference proteome</keyword>
<gene>
    <name evidence="2" type="ORF">QQS21_005837</name>
</gene>
<sequence length="102" mass="10378">MEDPHATSTSTPPTELKSQSPASTSGLTAPPTQASGNGRTEAVPSSSTTTTAARAFASGASSEEPSVPARPKQESILSRDIGAPSRYGGFERTPNGEHTPPV</sequence>
<feature type="region of interest" description="Disordered" evidence="1">
    <location>
        <begin position="1"/>
        <end position="102"/>
    </location>
</feature>
<evidence type="ECO:0000256" key="1">
    <source>
        <dbReference type="SAM" id="MobiDB-lite"/>
    </source>
</evidence>
<dbReference type="AlphaFoldDB" id="A0AAJ0CPP0"/>
<dbReference type="EMBL" id="JASWJB010000102">
    <property type="protein sequence ID" value="KAK2598001.1"/>
    <property type="molecule type" value="Genomic_DNA"/>
</dbReference>
<accession>A0AAJ0CPP0</accession>
<reference evidence="2" key="1">
    <citation type="submission" date="2023-06" db="EMBL/GenBank/DDBJ databases">
        <title>Conoideocrella luteorostrata (Hypocreales: Clavicipitaceae), a potential biocontrol fungus for elongate hemlock scale in United States Christmas tree production areas.</title>
        <authorList>
            <person name="Barrett H."/>
            <person name="Lovett B."/>
            <person name="Macias A.M."/>
            <person name="Stajich J.E."/>
            <person name="Kasson M.T."/>
        </authorList>
    </citation>
    <scope>NUCLEOTIDE SEQUENCE</scope>
    <source>
        <strain evidence="2">ARSEF 14590</strain>
    </source>
</reference>
<comment type="caution">
    <text evidence="2">The sequence shown here is derived from an EMBL/GenBank/DDBJ whole genome shotgun (WGS) entry which is preliminary data.</text>
</comment>
<organism evidence="2 3">
    <name type="scientific">Conoideocrella luteorostrata</name>
    <dbReference type="NCBI Taxonomy" id="1105319"/>
    <lineage>
        <taxon>Eukaryota</taxon>
        <taxon>Fungi</taxon>
        <taxon>Dikarya</taxon>
        <taxon>Ascomycota</taxon>
        <taxon>Pezizomycotina</taxon>
        <taxon>Sordariomycetes</taxon>
        <taxon>Hypocreomycetidae</taxon>
        <taxon>Hypocreales</taxon>
        <taxon>Clavicipitaceae</taxon>
        <taxon>Conoideocrella</taxon>
    </lineage>
</organism>